<dbReference type="InterPro" id="IPR052054">
    <property type="entry name" value="Oxidative_DNA_repair_enzyme"/>
</dbReference>
<dbReference type="AlphaFoldDB" id="A0A2P6RHK3"/>
<comment type="caution">
    <text evidence="2">The sequence shown here is derived from an EMBL/GenBank/DDBJ whole genome shotgun (WGS) entry which is preliminary data.</text>
</comment>
<reference evidence="2 3" key="1">
    <citation type="journal article" date="2018" name="Nat. Genet.">
        <title>The Rosa genome provides new insights in the design of modern roses.</title>
        <authorList>
            <person name="Bendahmane M."/>
        </authorList>
    </citation>
    <scope>NUCLEOTIDE SEQUENCE [LARGE SCALE GENOMIC DNA]</scope>
    <source>
        <strain evidence="3">cv. Old Blush</strain>
    </source>
</reference>
<sequence>MIMYGGEEGFSLFLHLGESKSSFDLEKVVCNHGFFMMAPNRWISSSKTLQRPLRLADSTKSVMVSILKPCVSIHKNSLIVRLHKVSPSDISKKDEVAILEQVRRMLRISHKDEENVKEYHKKLFQLKDKDNYDHYKVCSGRMFRSPSLFEDLVKCLLLCNCKYTHLQLFFCFFLVTCSYSFSFHSFVFLLYIMIDIRWSNSLKMARALCELQFEPSSNASMRSNGQKRQREELKIDRSDYDGKEKLGNFPSSRELARLDGKTLKKLTNNILGYRAKYILSLAKGVESGKIGLAEFEGLDQEKDDVFQKFMQIKGFGSFACANAMMCIGYYHKVPVDTETIRHLQQVHGRKNCNKNTVMEDVEEIYKKYAPFQCLAYWSELLDSYECKFGKLSELPDSAYHTISGRLESFDTI</sequence>
<evidence type="ECO:0000313" key="3">
    <source>
        <dbReference type="Proteomes" id="UP000238479"/>
    </source>
</evidence>
<protein>
    <submittedName>
        <fullName evidence="2">Putative DNA glycosylase</fullName>
    </submittedName>
</protein>
<dbReference type="PANTHER" id="PTHR10242">
    <property type="entry name" value="8-OXOGUANINE DNA GLYCOSYLASE"/>
    <property type="match status" value="1"/>
</dbReference>
<dbReference type="GO" id="GO:0006285">
    <property type="term" value="P:base-excision repair, AP site formation"/>
    <property type="evidence" value="ECO:0007669"/>
    <property type="project" value="TreeGrafter"/>
</dbReference>
<name>A0A2P6RHK3_ROSCH</name>
<evidence type="ECO:0000256" key="1">
    <source>
        <dbReference type="SAM" id="Phobius"/>
    </source>
</evidence>
<dbReference type="STRING" id="74649.A0A2P6RHK3"/>
<dbReference type="OMA" id="AYWFDLI"/>
<organism evidence="2 3">
    <name type="scientific">Rosa chinensis</name>
    <name type="common">China rose</name>
    <dbReference type="NCBI Taxonomy" id="74649"/>
    <lineage>
        <taxon>Eukaryota</taxon>
        <taxon>Viridiplantae</taxon>
        <taxon>Streptophyta</taxon>
        <taxon>Embryophyta</taxon>
        <taxon>Tracheophyta</taxon>
        <taxon>Spermatophyta</taxon>
        <taxon>Magnoliopsida</taxon>
        <taxon>eudicotyledons</taxon>
        <taxon>Gunneridae</taxon>
        <taxon>Pentapetalae</taxon>
        <taxon>rosids</taxon>
        <taxon>fabids</taxon>
        <taxon>Rosales</taxon>
        <taxon>Rosaceae</taxon>
        <taxon>Rosoideae</taxon>
        <taxon>Rosoideae incertae sedis</taxon>
        <taxon>Rosa</taxon>
    </lineage>
</organism>
<keyword evidence="1" id="KW-0472">Membrane</keyword>
<feature type="transmembrane region" description="Helical" evidence="1">
    <location>
        <begin position="166"/>
        <end position="194"/>
    </location>
</feature>
<dbReference type="SUPFAM" id="SSF48150">
    <property type="entry name" value="DNA-glycosylase"/>
    <property type="match status" value="1"/>
</dbReference>
<proteinExistence type="predicted"/>
<keyword evidence="1" id="KW-1133">Transmembrane helix</keyword>
<dbReference type="PANTHER" id="PTHR10242:SF7">
    <property type="entry name" value="HHH-GPD DOMAIN-CONTAINING PROTEIN"/>
    <property type="match status" value="1"/>
</dbReference>
<dbReference type="GO" id="GO:0034039">
    <property type="term" value="F:8-oxo-7,8-dihydroguanine DNA N-glycosylase activity"/>
    <property type="evidence" value="ECO:0007669"/>
    <property type="project" value="TreeGrafter"/>
</dbReference>
<keyword evidence="1" id="KW-0812">Transmembrane</keyword>
<evidence type="ECO:0000313" key="2">
    <source>
        <dbReference type="EMBL" id="PRQ45906.1"/>
    </source>
</evidence>
<keyword evidence="3" id="KW-1185">Reference proteome</keyword>
<gene>
    <name evidence="2" type="ORF">RchiOBHm_Chr3g0496761</name>
</gene>
<dbReference type="EMBL" id="PDCK01000041">
    <property type="protein sequence ID" value="PRQ45906.1"/>
    <property type="molecule type" value="Genomic_DNA"/>
</dbReference>
<dbReference type="InterPro" id="IPR011257">
    <property type="entry name" value="DNA_glycosylase"/>
</dbReference>
<dbReference type="Gramene" id="PRQ45906">
    <property type="protein sequence ID" value="PRQ45906"/>
    <property type="gene ID" value="RchiOBHm_Chr3g0496761"/>
</dbReference>
<accession>A0A2P6RHK3</accession>
<dbReference type="Gene3D" id="1.10.340.30">
    <property type="entry name" value="Hypothetical protein, domain 2"/>
    <property type="match status" value="1"/>
</dbReference>
<dbReference type="GO" id="GO:0005634">
    <property type="term" value="C:nucleus"/>
    <property type="evidence" value="ECO:0007669"/>
    <property type="project" value="TreeGrafter"/>
</dbReference>
<dbReference type="Proteomes" id="UP000238479">
    <property type="component" value="Chromosome 3"/>
</dbReference>